<evidence type="ECO:0000259" key="4">
    <source>
        <dbReference type="PROSITE" id="PS50102"/>
    </source>
</evidence>
<organism evidence="5 6">
    <name type="scientific">Lentithecium fluviatile CBS 122367</name>
    <dbReference type="NCBI Taxonomy" id="1168545"/>
    <lineage>
        <taxon>Eukaryota</taxon>
        <taxon>Fungi</taxon>
        <taxon>Dikarya</taxon>
        <taxon>Ascomycota</taxon>
        <taxon>Pezizomycotina</taxon>
        <taxon>Dothideomycetes</taxon>
        <taxon>Pleosporomycetidae</taxon>
        <taxon>Pleosporales</taxon>
        <taxon>Massarineae</taxon>
        <taxon>Lentitheciaceae</taxon>
        <taxon>Lentithecium</taxon>
    </lineage>
</organism>
<evidence type="ECO:0000256" key="1">
    <source>
        <dbReference type="ARBA" id="ARBA00022884"/>
    </source>
</evidence>
<dbReference type="Proteomes" id="UP000799291">
    <property type="component" value="Unassembled WGS sequence"/>
</dbReference>
<feature type="domain" description="RRM" evidence="4">
    <location>
        <begin position="78"/>
        <end position="157"/>
    </location>
</feature>
<evidence type="ECO:0000256" key="2">
    <source>
        <dbReference type="PROSITE-ProRule" id="PRU00176"/>
    </source>
</evidence>
<dbReference type="SMART" id="SM00360">
    <property type="entry name" value="RRM"/>
    <property type="match status" value="2"/>
</dbReference>
<feature type="region of interest" description="Disordered" evidence="3">
    <location>
        <begin position="312"/>
        <end position="340"/>
    </location>
</feature>
<dbReference type="Gene3D" id="3.30.70.330">
    <property type="match status" value="2"/>
</dbReference>
<dbReference type="GO" id="GO:0003723">
    <property type="term" value="F:RNA binding"/>
    <property type="evidence" value="ECO:0007669"/>
    <property type="project" value="UniProtKB-UniRule"/>
</dbReference>
<protein>
    <recommendedName>
        <fullName evidence="4">RRM domain-containing protein</fullName>
    </recommendedName>
</protein>
<dbReference type="PANTHER" id="PTHR21245">
    <property type="entry name" value="HETEROGENEOUS NUCLEAR RIBONUCLEOPROTEIN"/>
    <property type="match status" value="1"/>
</dbReference>
<dbReference type="InterPro" id="IPR012677">
    <property type="entry name" value="Nucleotide-bd_a/b_plait_sf"/>
</dbReference>
<evidence type="ECO:0000313" key="5">
    <source>
        <dbReference type="EMBL" id="KAF2690631.1"/>
    </source>
</evidence>
<dbReference type="CDD" id="cd00590">
    <property type="entry name" value="RRM_SF"/>
    <property type="match status" value="1"/>
</dbReference>
<evidence type="ECO:0000313" key="6">
    <source>
        <dbReference type="Proteomes" id="UP000799291"/>
    </source>
</evidence>
<dbReference type="OrthoDB" id="272703at2759"/>
<reference evidence="5" key="1">
    <citation type="journal article" date="2020" name="Stud. Mycol.">
        <title>101 Dothideomycetes genomes: a test case for predicting lifestyles and emergence of pathogens.</title>
        <authorList>
            <person name="Haridas S."/>
            <person name="Albert R."/>
            <person name="Binder M."/>
            <person name="Bloem J."/>
            <person name="Labutti K."/>
            <person name="Salamov A."/>
            <person name="Andreopoulos B."/>
            <person name="Baker S."/>
            <person name="Barry K."/>
            <person name="Bills G."/>
            <person name="Bluhm B."/>
            <person name="Cannon C."/>
            <person name="Castanera R."/>
            <person name="Culley D."/>
            <person name="Daum C."/>
            <person name="Ezra D."/>
            <person name="Gonzalez J."/>
            <person name="Henrissat B."/>
            <person name="Kuo A."/>
            <person name="Liang C."/>
            <person name="Lipzen A."/>
            <person name="Lutzoni F."/>
            <person name="Magnuson J."/>
            <person name="Mondo S."/>
            <person name="Nolan M."/>
            <person name="Ohm R."/>
            <person name="Pangilinan J."/>
            <person name="Park H.-J."/>
            <person name="Ramirez L."/>
            <person name="Alfaro M."/>
            <person name="Sun H."/>
            <person name="Tritt A."/>
            <person name="Yoshinaga Y."/>
            <person name="Zwiers L.-H."/>
            <person name="Turgeon B."/>
            <person name="Goodwin S."/>
            <person name="Spatafora J."/>
            <person name="Crous P."/>
            <person name="Grigoriev I."/>
        </authorList>
    </citation>
    <scope>NUCLEOTIDE SEQUENCE</scope>
    <source>
        <strain evidence="5">CBS 122367</strain>
    </source>
</reference>
<sequence length="340" mass="38301">MALPRAGLLSRSFLSRGSPARVASSVFRSTKVAVTTPQRQFTSRSWLLQEVVQDQAGSSQSVVPPEEVPETQRRKNARSVAMMKVPKRGGRAMVGSLFKENGLEIVDIEMRMSRFNFYNDRFAFVELANEEQARKAAELLNEKELLGEQVIVKQLHPEYVWGSDKYQGKYEQKLIMDDAGITTALQPIIDNRRLVFKVTPPAWADLAAKILDRNAANLEVVKSTLEPFDVESIGQVSPNWGDKGSAPRYLCFVDFKTKEAADEAIRTLSGTMVQGREISLEPHEMPPWKAFQLGKVDKEKLKLLQEKGLAPAPDQIDEERFSKTFVRKPKVQKKKGRKPA</sequence>
<gene>
    <name evidence="5" type="ORF">K458DRAFT_382194</name>
</gene>
<proteinExistence type="predicted"/>
<evidence type="ECO:0000256" key="3">
    <source>
        <dbReference type="SAM" id="MobiDB-lite"/>
    </source>
</evidence>
<feature type="compositionally biased region" description="Basic residues" evidence="3">
    <location>
        <begin position="325"/>
        <end position="340"/>
    </location>
</feature>
<dbReference type="SUPFAM" id="SSF54928">
    <property type="entry name" value="RNA-binding domain, RBD"/>
    <property type="match status" value="1"/>
</dbReference>
<keyword evidence="1 2" id="KW-0694">RNA-binding</keyword>
<accession>A0A6G1JK82</accession>
<keyword evidence="6" id="KW-1185">Reference proteome</keyword>
<dbReference type="InterPro" id="IPR000504">
    <property type="entry name" value="RRM_dom"/>
</dbReference>
<dbReference type="Pfam" id="PF00076">
    <property type="entry name" value="RRM_1"/>
    <property type="match status" value="2"/>
</dbReference>
<name>A0A6G1JK82_9PLEO</name>
<dbReference type="EMBL" id="MU005570">
    <property type="protein sequence ID" value="KAF2690631.1"/>
    <property type="molecule type" value="Genomic_DNA"/>
</dbReference>
<dbReference type="InterPro" id="IPR035979">
    <property type="entry name" value="RBD_domain_sf"/>
</dbReference>
<dbReference type="PROSITE" id="PS50102">
    <property type="entry name" value="RRM"/>
    <property type="match status" value="1"/>
</dbReference>
<dbReference type="AlphaFoldDB" id="A0A6G1JK82"/>